<reference evidence="2 3" key="1">
    <citation type="submission" date="2021-05" db="EMBL/GenBank/DDBJ databases">
        <title>Genome Assembly of Synthetic Allotetraploid Brassica napus Reveals Homoeologous Exchanges between Subgenomes.</title>
        <authorList>
            <person name="Davis J.T."/>
        </authorList>
    </citation>
    <scope>NUCLEOTIDE SEQUENCE [LARGE SCALE GENOMIC DNA]</scope>
    <source>
        <strain evidence="3">cv. Da-Ae</strain>
        <tissue evidence="2">Seedling</tissue>
    </source>
</reference>
<name>A0ABQ7Y182_BRANA</name>
<proteinExistence type="predicted"/>
<evidence type="ECO:0000256" key="1">
    <source>
        <dbReference type="SAM" id="MobiDB-lite"/>
    </source>
</evidence>
<dbReference type="EMBL" id="JAGKQM010000018">
    <property type="protein sequence ID" value="KAH0861947.1"/>
    <property type="molecule type" value="Genomic_DNA"/>
</dbReference>
<gene>
    <name evidence="2" type="ORF">HID58_079158</name>
</gene>
<organism evidence="2 3">
    <name type="scientific">Brassica napus</name>
    <name type="common">Rape</name>
    <dbReference type="NCBI Taxonomy" id="3708"/>
    <lineage>
        <taxon>Eukaryota</taxon>
        <taxon>Viridiplantae</taxon>
        <taxon>Streptophyta</taxon>
        <taxon>Embryophyta</taxon>
        <taxon>Tracheophyta</taxon>
        <taxon>Spermatophyta</taxon>
        <taxon>Magnoliopsida</taxon>
        <taxon>eudicotyledons</taxon>
        <taxon>Gunneridae</taxon>
        <taxon>Pentapetalae</taxon>
        <taxon>rosids</taxon>
        <taxon>malvids</taxon>
        <taxon>Brassicales</taxon>
        <taxon>Brassicaceae</taxon>
        <taxon>Brassiceae</taxon>
        <taxon>Brassica</taxon>
    </lineage>
</organism>
<feature type="compositionally biased region" description="Polar residues" evidence="1">
    <location>
        <begin position="95"/>
        <end position="130"/>
    </location>
</feature>
<feature type="region of interest" description="Disordered" evidence="1">
    <location>
        <begin position="1"/>
        <end position="78"/>
    </location>
</feature>
<evidence type="ECO:0000313" key="3">
    <source>
        <dbReference type="Proteomes" id="UP000824890"/>
    </source>
</evidence>
<dbReference type="Proteomes" id="UP000824890">
    <property type="component" value="Unassembled WGS sequence"/>
</dbReference>
<comment type="caution">
    <text evidence="2">The sequence shown here is derived from an EMBL/GenBank/DDBJ whole genome shotgun (WGS) entry which is preliminary data.</text>
</comment>
<feature type="compositionally biased region" description="Polar residues" evidence="1">
    <location>
        <begin position="1"/>
        <end position="16"/>
    </location>
</feature>
<feature type="region of interest" description="Disordered" evidence="1">
    <location>
        <begin position="95"/>
        <end position="181"/>
    </location>
</feature>
<protein>
    <submittedName>
        <fullName evidence="2">Uncharacterized protein</fullName>
    </submittedName>
</protein>
<sequence>MMVLAQLQSPRPNPKTTRTHKLQTAHGSRTLDTCKDNAPSVRHASLPHQPDLHHLEKSPEIHHRKRGAQTTAEPPSRPTLLFHTLFSLWRASSIQSKAHPTTQSRESLGITNQETPTYDQRNPQPNQKTGTRNRRRKVEETFTPWRTEPRTGELQKPPLPETRTGGDGAEGAFISRKRNIH</sequence>
<keyword evidence="3" id="KW-1185">Reference proteome</keyword>
<evidence type="ECO:0000313" key="2">
    <source>
        <dbReference type="EMBL" id="KAH0861947.1"/>
    </source>
</evidence>
<accession>A0ABQ7Y182</accession>
<feature type="compositionally biased region" description="Basic and acidic residues" evidence="1">
    <location>
        <begin position="50"/>
        <end position="61"/>
    </location>
</feature>